<keyword evidence="1" id="KW-0732">Signal</keyword>
<sequence length="468" mass="51968">MKNKSLIAMGLAILLAGGSVISSYAAVKSDEVILLNIGKPNMLVSGIETAIDTDTKVTPVLVNNTTLVPIRAIIEAFGGQVSWDSKSKKVTITYNKNKVELWLNNTSAVVNGKKVTTTIAPKEINGRTMVPLKFVSENLGLCVNWEGTTKSISIGSPTDYVASFGSEKINKAEFYIYLSNAKNYLKNYMAQYAGTLTIEENIWDTVINNKTAATLAKEMALDYSKEHAIFLARAKANNTVLTSEELSKIDNSIEQIIMQEGSKEASEKSLKEFYGVSLAEYSQFLKDYELANKNLQAELRNLPISDDEILKAYESNKAGYDKVTVKHILFMADSSKSAEEHETIKKKAEDILHKVNAGEDFASLAKEYSEDPGSKNTGGEYTFGRGEMVKEFEDWSFQAKEGDTGIIKTSYGYHIMKFVKRSTFEDVKESIRTQLINNAADLYIDKLVTESKYVVVKNNSVYESIEVK</sequence>
<dbReference type="Gene3D" id="3.30.457.10">
    <property type="entry name" value="Copper amine oxidase-like, N-terminal domain"/>
    <property type="match status" value="1"/>
</dbReference>
<name>A0A4U7JE95_9FIRM</name>
<dbReference type="InterPro" id="IPR012854">
    <property type="entry name" value="Cu_amine_oxidase-like_N"/>
</dbReference>
<keyword evidence="3" id="KW-0413">Isomerase</keyword>
<proteinExistence type="predicted"/>
<feature type="chain" id="PRO_5035201351" evidence="1">
    <location>
        <begin position="26"/>
        <end position="468"/>
    </location>
</feature>
<dbReference type="OrthoDB" id="14196at2"/>
<dbReference type="InterPro" id="IPR046357">
    <property type="entry name" value="PPIase_dom_sf"/>
</dbReference>
<dbReference type="SUPFAM" id="SSF55383">
    <property type="entry name" value="Copper amine oxidase, domain N"/>
    <property type="match status" value="2"/>
</dbReference>
<dbReference type="Gene3D" id="3.10.50.40">
    <property type="match status" value="1"/>
</dbReference>
<dbReference type="PANTHER" id="PTHR47245">
    <property type="entry name" value="PEPTIDYLPROLYL ISOMERASE"/>
    <property type="match status" value="1"/>
</dbReference>
<feature type="domain" description="PpiC" evidence="2">
    <location>
        <begin position="320"/>
        <end position="420"/>
    </location>
</feature>
<dbReference type="EMBL" id="CP061336">
    <property type="protein sequence ID" value="QNU67975.1"/>
    <property type="molecule type" value="Genomic_DNA"/>
</dbReference>
<dbReference type="InterPro" id="IPR050245">
    <property type="entry name" value="PrsA_foldase"/>
</dbReference>
<evidence type="ECO:0000313" key="4">
    <source>
        <dbReference type="Proteomes" id="UP000306409"/>
    </source>
</evidence>
<dbReference type="AlphaFoldDB" id="A0A4U7JE95"/>
<dbReference type="Pfam" id="PF13616">
    <property type="entry name" value="Rotamase_3"/>
    <property type="match status" value="1"/>
</dbReference>
<evidence type="ECO:0000256" key="1">
    <source>
        <dbReference type="SAM" id="SignalP"/>
    </source>
</evidence>
<dbReference type="InterPro" id="IPR027304">
    <property type="entry name" value="Trigger_fact/SurA_dom_sf"/>
</dbReference>
<feature type="signal peptide" evidence="1">
    <location>
        <begin position="1"/>
        <end position="25"/>
    </location>
</feature>
<keyword evidence="4" id="KW-1185">Reference proteome</keyword>
<dbReference type="KEGG" id="rher:EHE19_005905"/>
<dbReference type="InterPro" id="IPR000297">
    <property type="entry name" value="PPIase_PpiC"/>
</dbReference>
<dbReference type="InterPro" id="IPR036582">
    <property type="entry name" value="Mao_N_sf"/>
</dbReference>
<dbReference type="SUPFAM" id="SSF54534">
    <property type="entry name" value="FKBP-like"/>
    <property type="match status" value="1"/>
</dbReference>
<evidence type="ECO:0000259" key="2">
    <source>
        <dbReference type="PROSITE" id="PS50198"/>
    </source>
</evidence>
<dbReference type="RefSeq" id="WP_137698233.1">
    <property type="nucleotide sequence ID" value="NZ_CP061336.1"/>
</dbReference>
<evidence type="ECO:0000313" key="3">
    <source>
        <dbReference type="EMBL" id="QNU67975.1"/>
    </source>
</evidence>
<reference evidence="3 4" key="1">
    <citation type="submission" date="2020-09" db="EMBL/GenBank/DDBJ databases">
        <title>Characterization and genome sequencing of Ruminiclostridium sp. nov. MA18.</title>
        <authorList>
            <person name="Rettenmaier R."/>
            <person name="Kowollik M.-L."/>
            <person name="Liebl W."/>
            <person name="Zverlov V."/>
        </authorList>
    </citation>
    <scope>NUCLEOTIDE SEQUENCE [LARGE SCALE GENOMIC DNA]</scope>
    <source>
        <strain evidence="3 4">MA18</strain>
    </source>
</reference>
<dbReference type="GO" id="GO:0003755">
    <property type="term" value="F:peptidyl-prolyl cis-trans isomerase activity"/>
    <property type="evidence" value="ECO:0007669"/>
    <property type="project" value="InterPro"/>
</dbReference>
<dbReference type="PANTHER" id="PTHR47245:SF2">
    <property type="entry name" value="PEPTIDYL-PROLYL CIS-TRANS ISOMERASE HP_0175-RELATED"/>
    <property type="match status" value="1"/>
</dbReference>
<accession>A0A4U7JE95</accession>
<dbReference type="SUPFAM" id="SSF109998">
    <property type="entry name" value="Triger factor/SurA peptide-binding domain-like"/>
    <property type="match status" value="1"/>
</dbReference>
<organism evidence="3 4">
    <name type="scientific">Ruminiclostridium herbifermentans</name>
    <dbReference type="NCBI Taxonomy" id="2488810"/>
    <lineage>
        <taxon>Bacteria</taxon>
        <taxon>Bacillati</taxon>
        <taxon>Bacillota</taxon>
        <taxon>Clostridia</taxon>
        <taxon>Eubacteriales</taxon>
        <taxon>Oscillospiraceae</taxon>
        <taxon>Ruminiclostridium</taxon>
    </lineage>
</organism>
<gene>
    <name evidence="3" type="ORF">EHE19_005905</name>
</gene>
<dbReference type="Proteomes" id="UP000306409">
    <property type="component" value="Chromosome"/>
</dbReference>
<protein>
    <submittedName>
        <fullName evidence="3">Peptidylprolyl isomerase</fullName>
    </submittedName>
</protein>
<dbReference type="PROSITE" id="PS50198">
    <property type="entry name" value="PPIC_PPIASE_2"/>
    <property type="match status" value="1"/>
</dbReference>
<dbReference type="Pfam" id="PF07833">
    <property type="entry name" value="Cu_amine_oxidN1"/>
    <property type="match status" value="1"/>
</dbReference>